<sequence length="46" mass="4967">MWSNQVFCGASSKVRTHPMTASDGGFNWSVKMGSFIVCNAQAKADI</sequence>
<gene>
    <name evidence="1" type="ORF">CFter6_0906</name>
</gene>
<dbReference type="PATRIC" id="fig|158899.10.peg.922"/>
<dbReference type="Proteomes" id="UP000072421">
    <property type="component" value="Chromosome"/>
</dbReference>
<reference evidence="1 2" key="1">
    <citation type="submission" date="2015-11" db="EMBL/GenBank/DDBJ databases">
        <title>Exploring the genomic traits of fungus-feeding bacterial genus Collimonas.</title>
        <authorList>
            <person name="Song C."/>
            <person name="Schmidt R."/>
            <person name="de Jager V."/>
            <person name="Krzyzanowska D."/>
            <person name="Jongedijk E."/>
            <person name="Cankar K."/>
            <person name="Beekwilder J."/>
            <person name="van Veen A."/>
            <person name="de Boer W."/>
            <person name="van Veen J.A."/>
            <person name="Garbeva P."/>
        </authorList>
    </citation>
    <scope>NUCLEOTIDE SEQUENCE [LARGE SCALE GENOMIC DNA]</scope>
    <source>
        <strain evidence="1 2">Ter6</strain>
    </source>
</reference>
<name>A0A127P748_9BURK</name>
<protein>
    <submittedName>
        <fullName evidence="1">Uncharacterized protein</fullName>
    </submittedName>
</protein>
<evidence type="ECO:0000313" key="1">
    <source>
        <dbReference type="EMBL" id="AMO93629.1"/>
    </source>
</evidence>
<accession>A0A127P748</accession>
<dbReference type="AlphaFoldDB" id="A0A127P748"/>
<dbReference type="EMBL" id="CP013232">
    <property type="protein sequence ID" value="AMO93629.1"/>
    <property type="molecule type" value="Genomic_DNA"/>
</dbReference>
<proteinExistence type="predicted"/>
<organism evidence="1">
    <name type="scientific">Collimonas fungivorans</name>
    <dbReference type="NCBI Taxonomy" id="158899"/>
    <lineage>
        <taxon>Bacteria</taxon>
        <taxon>Pseudomonadati</taxon>
        <taxon>Pseudomonadota</taxon>
        <taxon>Betaproteobacteria</taxon>
        <taxon>Burkholderiales</taxon>
        <taxon>Oxalobacteraceae</taxon>
        <taxon>Collimonas</taxon>
    </lineage>
</organism>
<evidence type="ECO:0000313" key="2">
    <source>
        <dbReference type="Proteomes" id="UP000072421"/>
    </source>
</evidence>